<dbReference type="Pfam" id="PF10544">
    <property type="entry name" value="T5orf172"/>
    <property type="match status" value="1"/>
</dbReference>
<keyword evidence="3" id="KW-1185">Reference proteome</keyword>
<reference evidence="2 3" key="1">
    <citation type="submission" date="2014-04" db="EMBL/GenBank/DDBJ databases">
        <authorList>
            <consortium name="DOE Joint Genome Institute"/>
            <person name="Kuo A."/>
            <person name="Martino E."/>
            <person name="Perotto S."/>
            <person name="Kohler A."/>
            <person name="Nagy L.G."/>
            <person name="Floudas D."/>
            <person name="Copeland A."/>
            <person name="Barry K.W."/>
            <person name="Cichocki N."/>
            <person name="Veneault-Fourrey C."/>
            <person name="LaButti K."/>
            <person name="Lindquist E.A."/>
            <person name="Lipzen A."/>
            <person name="Lundell T."/>
            <person name="Morin E."/>
            <person name="Murat C."/>
            <person name="Sun H."/>
            <person name="Tunlid A."/>
            <person name="Henrissat B."/>
            <person name="Grigoriev I.V."/>
            <person name="Hibbett D.S."/>
            <person name="Martin F."/>
            <person name="Nordberg H.P."/>
            <person name="Cantor M.N."/>
            <person name="Hua S.X."/>
        </authorList>
    </citation>
    <scope>NUCLEOTIDE SEQUENCE [LARGE SCALE GENOMIC DNA]</scope>
    <source>
        <strain evidence="2 3">Zn</strain>
    </source>
</reference>
<dbReference type="STRING" id="913774.A0A0C3HJF2"/>
<gene>
    <name evidence="2" type="ORF">OIDMADRAFT_18341</name>
</gene>
<dbReference type="Proteomes" id="UP000054321">
    <property type="component" value="Unassembled WGS sequence"/>
</dbReference>
<dbReference type="PANTHER" id="PTHR28094:SF2">
    <property type="entry name" value="BACTERIOPHAGE T5 ORF172 DNA-BINDING DOMAIN-CONTAINING PROTEIN"/>
    <property type="match status" value="1"/>
</dbReference>
<protein>
    <recommendedName>
        <fullName evidence="1">Bacteriophage T5 Orf172 DNA-binding domain-containing protein</fullName>
    </recommendedName>
</protein>
<dbReference type="AlphaFoldDB" id="A0A0C3HJF2"/>
<accession>A0A0C3HJF2</accession>
<name>A0A0C3HJF2_OIDMZ</name>
<dbReference type="SMART" id="SM00974">
    <property type="entry name" value="T5orf172"/>
    <property type="match status" value="1"/>
</dbReference>
<dbReference type="PANTHER" id="PTHR28094">
    <property type="entry name" value="MEIOTICALLY UP-REGULATED GENE 113 PROTEIN"/>
    <property type="match status" value="1"/>
</dbReference>
<evidence type="ECO:0000313" key="3">
    <source>
        <dbReference type="Proteomes" id="UP000054321"/>
    </source>
</evidence>
<evidence type="ECO:0000313" key="2">
    <source>
        <dbReference type="EMBL" id="KIN02482.1"/>
    </source>
</evidence>
<reference evidence="3" key="2">
    <citation type="submission" date="2015-01" db="EMBL/GenBank/DDBJ databases">
        <title>Evolutionary Origins and Diversification of the Mycorrhizal Mutualists.</title>
        <authorList>
            <consortium name="DOE Joint Genome Institute"/>
            <consortium name="Mycorrhizal Genomics Consortium"/>
            <person name="Kohler A."/>
            <person name="Kuo A."/>
            <person name="Nagy L.G."/>
            <person name="Floudas D."/>
            <person name="Copeland A."/>
            <person name="Barry K.W."/>
            <person name="Cichocki N."/>
            <person name="Veneault-Fourrey C."/>
            <person name="LaButti K."/>
            <person name="Lindquist E.A."/>
            <person name="Lipzen A."/>
            <person name="Lundell T."/>
            <person name="Morin E."/>
            <person name="Murat C."/>
            <person name="Riley R."/>
            <person name="Ohm R."/>
            <person name="Sun H."/>
            <person name="Tunlid A."/>
            <person name="Henrissat B."/>
            <person name="Grigoriev I.V."/>
            <person name="Hibbett D.S."/>
            <person name="Martin F."/>
        </authorList>
    </citation>
    <scope>NUCLEOTIDE SEQUENCE [LARGE SCALE GENOMIC DNA]</scope>
    <source>
        <strain evidence="3">Zn</strain>
    </source>
</reference>
<organism evidence="2 3">
    <name type="scientific">Oidiodendron maius (strain Zn)</name>
    <dbReference type="NCBI Taxonomy" id="913774"/>
    <lineage>
        <taxon>Eukaryota</taxon>
        <taxon>Fungi</taxon>
        <taxon>Dikarya</taxon>
        <taxon>Ascomycota</taxon>
        <taxon>Pezizomycotina</taxon>
        <taxon>Leotiomycetes</taxon>
        <taxon>Leotiomycetes incertae sedis</taxon>
        <taxon>Myxotrichaceae</taxon>
        <taxon>Oidiodendron</taxon>
    </lineage>
</organism>
<feature type="domain" description="Bacteriophage T5 Orf172 DNA-binding" evidence="1">
    <location>
        <begin position="4"/>
        <end position="93"/>
    </location>
</feature>
<proteinExistence type="predicted"/>
<evidence type="ECO:0000259" key="1">
    <source>
        <dbReference type="SMART" id="SM00974"/>
    </source>
</evidence>
<dbReference type="InParanoid" id="A0A0C3HJF2"/>
<dbReference type="InterPro" id="IPR018306">
    <property type="entry name" value="Phage_T5_Orf172_DNA-bd"/>
</dbReference>
<dbReference type="EMBL" id="KN832874">
    <property type="protein sequence ID" value="KIN02482.1"/>
    <property type="molecule type" value="Genomic_DNA"/>
</dbReference>
<sequence>MCRPGKPALLKIGKSTNIKDRMDELKKNCGIFDISRVSDGETRSIAWYSRIEKLVHCELQNHRRIFRCHKCGKEHREWFEVSEEVALQSVQRWRKFMEQEPYDKNGILYGHWSNMIMHGNMNHPEREEQWNDCQSRNERWGEWLERGIKNKEVIQQEMIRQEVIREEEFQRALEVLKLSATPRGLRNQGYPVA</sequence>
<dbReference type="HOGENOM" id="CLU_1409182_0_0_1"/>
<dbReference type="OrthoDB" id="3549465at2759"/>
<dbReference type="InterPro" id="IPR053006">
    <property type="entry name" value="Meiosis_regulatory"/>
</dbReference>